<dbReference type="Gene3D" id="3.30.1490.130">
    <property type="entry name" value="D-aminoacylase. Domain 3"/>
    <property type="match status" value="1"/>
</dbReference>
<dbReference type="Pfam" id="PF01979">
    <property type="entry name" value="Amidohydro_1"/>
    <property type="match status" value="1"/>
</dbReference>
<comment type="cofactor">
    <cofactor evidence="1">
        <name>Zn(2+)</name>
        <dbReference type="ChEBI" id="CHEBI:29105"/>
    </cofactor>
</comment>
<dbReference type="PANTHER" id="PTHR11647">
    <property type="entry name" value="HYDRANTOINASE/DIHYDROPYRIMIDINASE FAMILY MEMBER"/>
    <property type="match status" value="1"/>
</dbReference>
<dbReference type="SUPFAM" id="SSF51338">
    <property type="entry name" value="Composite domain of metallo-dependent hydrolases"/>
    <property type="match status" value="1"/>
</dbReference>
<reference evidence="3 4" key="1">
    <citation type="journal article" date="2016" name="Nat. Commun.">
        <title>Thousands of microbial genomes shed light on interconnected biogeochemical processes in an aquifer system.</title>
        <authorList>
            <person name="Anantharaman K."/>
            <person name="Brown C.T."/>
            <person name="Hug L.A."/>
            <person name="Sharon I."/>
            <person name="Castelle C.J."/>
            <person name="Probst A.J."/>
            <person name="Thomas B.C."/>
            <person name="Singh A."/>
            <person name="Wilkins M.J."/>
            <person name="Karaoz U."/>
            <person name="Brodie E.L."/>
            <person name="Williams K.H."/>
            <person name="Hubbard S.S."/>
            <person name="Banfield J.F."/>
        </authorList>
    </citation>
    <scope>NUCLEOTIDE SEQUENCE [LARGE SCALE GENOMIC DNA]</scope>
</reference>
<dbReference type="Proteomes" id="UP000177690">
    <property type="component" value="Unassembled WGS sequence"/>
</dbReference>
<evidence type="ECO:0000313" key="3">
    <source>
        <dbReference type="EMBL" id="OGY68176.1"/>
    </source>
</evidence>
<comment type="caution">
    <text evidence="3">The sequence shown here is derived from an EMBL/GenBank/DDBJ whole genome shotgun (WGS) entry which is preliminary data.</text>
</comment>
<dbReference type="GO" id="GO:0016812">
    <property type="term" value="F:hydrolase activity, acting on carbon-nitrogen (but not peptide) bonds, in cyclic amides"/>
    <property type="evidence" value="ECO:0007669"/>
    <property type="project" value="TreeGrafter"/>
</dbReference>
<dbReference type="InterPro" id="IPR050378">
    <property type="entry name" value="Metallo-dep_Hydrolases_sf"/>
</dbReference>
<dbReference type="GO" id="GO:0005829">
    <property type="term" value="C:cytosol"/>
    <property type="evidence" value="ECO:0007669"/>
    <property type="project" value="TreeGrafter"/>
</dbReference>
<protein>
    <recommendedName>
        <fullName evidence="2">Amidohydrolase-related domain-containing protein</fullName>
    </recommendedName>
</protein>
<dbReference type="InterPro" id="IPR032466">
    <property type="entry name" value="Metal_Hydrolase"/>
</dbReference>
<dbReference type="Gene3D" id="2.30.40.10">
    <property type="entry name" value="Urease, subunit C, domain 1"/>
    <property type="match status" value="1"/>
</dbReference>
<dbReference type="InterPro" id="IPR011059">
    <property type="entry name" value="Metal-dep_hydrolase_composite"/>
</dbReference>
<proteinExistence type="predicted"/>
<name>A0A1G1ZVM9_9BACT</name>
<organism evidence="3 4">
    <name type="scientific">Candidatus Harrisonbacteria bacterium RIFCSPLOWO2_02_FULL_41_13b</name>
    <dbReference type="NCBI Taxonomy" id="1798409"/>
    <lineage>
        <taxon>Bacteria</taxon>
        <taxon>Candidatus Harrisoniibacteriota</taxon>
    </lineage>
</organism>
<feature type="domain" description="Amidohydrolase-related" evidence="2">
    <location>
        <begin position="421"/>
        <end position="480"/>
    </location>
</feature>
<dbReference type="AlphaFoldDB" id="A0A1G1ZVM9"/>
<dbReference type="GO" id="GO:0016811">
    <property type="term" value="F:hydrolase activity, acting on carbon-nitrogen (but not peptide) bonds, in linear amides"/>
    <property type="evidence" value="ECO:0007669"/>
    <property type="project" value="InterPro"/>
</dbReference>
<dbReference type="EMBL" id="MHJL01000006">
    <property type="protein sequence ID" value="OGY68176.1"/>
    <property type="molecule type" value="Genomic_DNA"/>
</dbReference>
<dbReference type="Gene3D" id="3.20.20.140">
    <property type="entry name" value="Metal-dependent hydrolases"/>
    <property type="match status" value="1"/>
</dbReference>
<accession>A0A1G1ZVM9</accession>
<dbReference type="PANTHER" id="PTHR11647:SF1">
    <property type="entry name" value="COLLAPSIN RESPONSE MEDIATOR PROTEIN"/>
    <property type="match status" value="1"/>
</dbReference>
<evidence type="ECO:0000259" key="2">
    <source>
        <dbReference type="Pfam" id="PF01979"/>
    </source>
</evidence>
<evidence type="ECO:0000256" key="1">
    <source>
        <dbReference type="ARBA" id="ARBA00001947"/>
    </source>
</evidence>
<dbReference type="InterPro" id="IPR006680">
    <property type="entry name" value="Amidohydro-rel"/>
</dbReference>
<evidence type="ECO:0000313" key="4">
    <source>
        <dbReference type="Proteomes" id="UP000177690"/>
    </source>
</evidence>
<dbReference type="SUPFAM" id="SSF51556">
    <property type="entry name" value="Metallo-dependent hydrolases"/>
    <property type="match status" value="1"/>
</dbReference>
<gene>
    <name evidence="3" type="ORF">A3I24_00900</name>
</gene>
<dbReference type="InterPro" id="IPR023100">
    <property type="entry name" value="D-aminoacylase_insert_dom_sf"/>
</dbReference>
<sequence>MILIKGIQIVDGSGTAPYRADVILQGDKISAIGNFPKKSADVVIEGLGLHLTPGFIDVNTDSDHYLSLFTNPSQKDFLLQGVTTIIGGHCGSSLAPLLYGSLESVRKWTNINQINVDWQTFGEFLKIFNRIKLGVNFGTLIGHSTIRRALIGEDFRDLTKSELAVFKKIVQQSLEEGALGFSTGLGYAHSRQTPYGELKELVKIVKDYGGVYATHLRNEHKGLIASVSETLKLAKETGVKTLISHFRPLLGFEKDFEDSLDLIENFEGADLHFDSYPFNVSIVPIYTFLPHWAQNGGLDIMLANLDSEEIRAKILKELPKFGPEDIVVADTQLPDRFYLVGKMIGQIARNQGVSLNEALLRLMMMTRLRALVIYKNVNLELVVRALGYEQALVSSNAASFSENKQAIKHERFFKTFSRFLEIANQQGRPSLEEVIEKFTSIPAQKFGFKDRGLVQEGYIADLVLLQERKVQAVFVGGQMVIKDGKFQDIFAGRVLRRS</sequence>